<dbReference type="RefSeq" id="WP_379269312.1">
    <property type="nucleotide sequence ID" value="NZ_JBHUGT010000031.1"/>
</dbReference>
<dbReference type="InterPro" id="IPR057336">
    <property type="entry name" value="GerAC_N"/>
</dbReference>
<proteinExistence type="inferred from homology"/>
<dbReference type="InterPro" id="IPR046953">
    <property type="entry name" value="Spore_GerAC-like_C"/>
</dbReference>
<dbReference type="Pfam" id="PF25198">
    <property type="entry name" value="Spore_GerAC_N"/>
    <property type="match status" value="1"/>
</dbReference>
<evidence type="ECO:0000256" key="2">
    <source>
        <dbReference type="ARBA" id="ARBA00007886"/>
    </source>
</evidence>
<keyword evidence="6" id="KW-0564">Palmitate</keyword>
<protein>
    <submittedName>
        <fullName evidence="10">Ger(X)C family spore germination protein</fullName>
    </submittedName>
</protein>
<evidence type="ECO:0000256" key="1">
    <source>
        <dbReference type="ARBA" id="ARBA00004635"/>
    </source>
</evidence>
<evidence type="ECO:0000256" key="3">
    <source>
        <dbReference type="ARBA" id="ARBA00022544"/>
    </source>
</evidence>
<dbReference type="EMBL" id="JBHUMY010000001">
    <property type="protein sequence ID" value="MFD2659097.1"/>
    <property type="molecule type" value="Genomic_DNA"/>
</dbReference>
<keyword evidence="7" id="KW-0449">Lipoprotein</keyword>
<dbReference type="PANTHER" id="PTHR35789">
    <property type="entry name" value="SPORE GERMINATION PROTEIN B3"/>
    <property type="match status" value="1"/>
</dbReference>
<dbReference type="PROSITE" id="PS51257">
    <property type="entry name" value="PROKAR_LIPOPROTEIN"/>
    <property type="match status" value="1"/>
</dbReference>
<accession>A0ABW5QRW9</accession>
<feature type="domain" description="Spore germination protein N-terminal" evidence="9">
    <location>
        <begin position="25"/>
        <end position="203"/>
    </location>
</feature>
<keyword evidence="4" id="KW-0732">Signal</keyword>
<dbReference type="Gene3D" id="3.30.300.210">
    <property type="entry name" value="Nutrient germinant receptor protein C, domain 3"/>
    <property type="match status" value="1"/>
</dbReference>
<evidence type="ECO:0000256" key="4">
    <source>
        <dbReference type="ARBA" id="ARBA00022729"/>
    </source>
</evidence>
<keyword evidence="3" id="KW-0309">Germination</keyword>
<dbReference type="InterPro" id="IPR038501">
    <property type="entry name" value="Spore_GerAC_C_sf"/>
</dbReference>
<evidence type="ECO:0000256" key="7">
    <source>
        <dbReference type="ARBA" id="ARBA00023288"/>
    </source>
</evidence>
<dbReference type="NCBIfam" id="TIGR02887">
    <property type="entry name" value="spore_ger_x_C"/>
    <property type="match status" value="1"/>
</dbReference>
<keyword evidence="5" id="KW-0472">Membrane</keyword>
<keyword evidence="11" id="KW-1185">Reference proteome</keyword>
<evidence type="ECO:0000313" key="11">
    <source>
        <dbReference type="Proteomes" id="UP001597493"/>
    </source>
</evidence>
<dbReference type="Proteomes" id="UP001597493">
    <property type="component" value="Unassembled WGS sequence"/>
</dbReference>
<gene>
    <name evidence="10" type="ORF">ACFSW5_02330</name>
</gene>
<evidence type="ECO:0000259" key="9">
    <source>
        <dbReference type="Pfam" id="PF25198"/>
    </source>
</evidence>
<evidence type="ECO:0000259" key="8">
    <source>
        <dbReference type="Pfam" id="PF05504"/>
    </source>
</evidence>
<dbReference type="InterPro" id="IPR008844">
    <property type="entry name" value="Spore_GerAC-like"/>
</dbReference>
<feature type="domain" description="Spore germination GerAC-like C-terminal" evidence="8">
    <location>
        <begin position="230"/>
        <end position="393"/>
    </location>
</feature>
<evidence type="ECO:0000256" key="6">
    <source>
        <dbReference type="ARBA" id="ARBA00023139"/>
    </source>
</evidence>
<evidence type="ECO:0000256" key="5">
    <source>
        <dbReference type="ARBA" id="ARBA00023136"/>
    </source>
</evidence>
<dbReference type="PANTHER" id="PTHR35789:SF1">
    <property type="entry name" value="SPORE GERMINATION PROTEIN B3"/>
    <property type="match status" value="1"/>
</dbReference>
<comment type="similarity">
    <text evidence="2">Belongs to the GerABKC lipoprotein family.</text>
</comment>
<evidence type="ECO:0000313" key="10">
    <source>
        <dbReference type="EMBL" id="MFD2659097.1"/>
    </source>
</evidence>
<name>A0ABW5QRW9_9BACL</name>
<dbReference type="Pfam" id="PF05504">
    <property type="entry name" value="Spore_GerAC"/>
    <property type="match status" value="1"/>
</dbReference>
<sequence>MKRVKKYGLPLMIALMAVFASGCWNSRELRDMSIVIGMGIDAVPDSQQYRVSFQIVNSGAMQAAGSSQGGANMLPIVVFNEKADTLFGALRKVSRKVPRRLFFGHIQVVVIGESIARKGMPEVFDFFERAHEIRMNSAVLIARDATAEKVISIITPLERLSAIGIAKRTRMSSHLWAENADSTVHEVVREIVGPGVPVIGGIRVFDAENAGQTTKNLENSKLPSFLKVQGLSLLREGKLAGWLDGRLARGALLLRKELKNTVYEVPCGDSGHEVVVSVARSRVGVKPKLEQGKLTFAVDIMETGSVVEANCALDPGRSETLEQLQKQWEKLVEQEVTEAVKAAQEKQSDIFGFGTTVRHRYPEQWKTMEKDWPKRFAESGVEVHVDMFLRRTGMRGETFKEEQSK</sequence>
<comment type="subcellular location">
    <subcellularLocation>
        <location evidence="1">Membrane</location>
        <topology evidence="1">Lipid-anchor</topology>
    </subcellularLocation>
</comment>
<reference evidence="11" key="1">
    <citation type="journal article" date="2019" name="Int. J. Syst. Evol. Microbiol.">
        <title>The Global Catalogue of Microorganisms (GCM) 10K type strain sequencing project: providing services to taxonomists for standard genome sequencing and annotation.</title>
        <authorList>
            <consortium name="The Broad Institute Genomics Platform"/>
            <consortium name="The Broad Institute Genome Sequencing Center for Infectious Disease"/>
            <person name="Wu L."/>
            <person name="Ma J."/>
        </authorList>
    </citation>
    <scope>NUCLEOTIDE SEQUENCE [LARGE SCALE GENOMIC DNA]</scope>
    <source>
        <strain evidence="11">TISTR 1827</strain>
    </source>
</reference>
<organism evidence="10 11">
    <name type="scientific">Paenibacillus thailandensis</name>
    <dbReference type="NCBI Taxonomy" id="393250"/>
    <lineage>
        <taxon>Bacteria</taxon>
        <taxon>Bacillati</taxon>
        <taxon>Bacillota</taxon>
        <taxon>Bacilli</taxon>
        <taxon>Bacillales</taxon>
        <taxon>Paenibacillaceae</taxon>
        <taxon>Paenibacillus</taxon>
    </lineage>
</organism>
<comment type="caution">
    <text evidence="10">The sequence shown here is derived from an EMBL/GenBank/DDBJ whole genome shotgun (WGS) entry which is preliminary data.</text>
</comment>